<reference evidence="2" key="1">
    <citation type="submission" date="2021-01" db="EMBL/GenBank/DDBJ databases">
        <title>Metabolic potential, ecology and presence of endohyphal bacteria is reflected in genomic diversity of Mucoromycotina.</title>
        <authorList>
            <person name="Muszewska A."/>
            <person name="Okrasinska A."/>
            <person name="Steczkiewicz K."/>
            <person name="Drgas O."/>
            <person name="Orlowska M."/>
            <person name="Perlinska-Lenart U."/>
            <person name="Aleksandrzak-Piekarczyk T."/>
            <person name="Szatraj K."/>
            <person name="Zielenkiewicz U."/>
            <person name="Pilsyk S."/>
            <person name="Malc E."/>
            <person name="Mieczkowski P."/>
            <person name="Kruszewska J.S."/>
            <person name="Biernat P."/>
            <person name="Pawlowska J."/>
        </authorList>
    </citation>
    <scope>NUCLEOTIDE SEQUENCE</scope>
    <source>
        <strain evidence="2">WA0000018081</strain>
    </source>
</reference>
<evidence type="ECO:0000313" key="3">
    <source>
        <dbReference type="Proteomes" id="UP000613177"/>
    </source>
</evidence>
<feature type="region of interest" description="Disordered" evidence="1">
    <location>
        <begin position="16"/>
        <end position="43"/>
    </location>
</feature>
<comment type="caution">
    <text evidence="2">The sequence shown here is derived from an EMBL/GenBank/DDBJ whole genome shotgun (WGS) entry which is preliminary data.</text>
</comment>
<protein>
    <submittedName>
        <fullName evidence="2">Uncharacterized protein</fullName>
    </submittedName>
</protein>
<keyword evidence="3" id="KW-1185">Reference proteome</keyword>
<name>A0A8H7T0C2_9FUNG</name>
<evidence type="ECO:0000256" key="1">
    <source>
        <dbReference type="SAM" id="MobiDB-lite"/>
    </source>
</evidence>
<sequence>MRSAPGVPLTIAELQLSSPLPSPSRQSITNNTPSSSSLPTLDSASMSTLTKTMILPPLQFDNPNTLNTDLYPLTTATTPLGLKNFSFLVDGRPCLFEEVNLTYTNTTPRKRSASIWDDERSFKPP</sequence>
<accession>A0A8H7T0C2</accession>
<proteinExistence type="predicted"/>
<evidence type="ECO:0000313" key="2">
    <source>
        <dbReference type="EMBL" id="KAG2237723.1"/>
    </source>
</evidence>
<organism evidence="2 3">
    <name type="scientific">Thamnidium elegans</name>
    <dbReference type="NCBI Taxonomy" id="101142"/>
    <lineage>
        <taxon>Eukaryota</taxon>
        <taxon>Fungi</taxon>
        <taxon>Fungi incertae sedis</taxon>
        <taxon>Mucoromycota</taxon>
        <taxon>Mucoromycotina</taxon>
        <taxon>Mucoromycetes</taxon>
        <taxon>Mucorales</taxon>
        <taxon>Mucorineae</taxon>
        <taxon>Mucoraceae</taxon>
        <taxon>Thamnidium</taxon>
    </lineage>
</organism>
<dbReference type="Proteomes" id="UP000613177">
    <property type="component" value="Unassembled WGS sequence"/>
</dbReference>
<dbReference type="EMBL" id="JAEPRE010000003">
    <property type="protein sequence ID" value="KAG2237723.1"/>
    <property type="molecule type" value="Genomic_DNA"/>
</dbReference>
<gene>
    <name evidence="2" type="ORF">INT48_009661</name>
</gene>
<dbReference type="AlphaFoldDB" id="A0A8H7T0C2"/>